<keyword evidence="2" id="KW-0067">ATP-binding</keyword>
<dbReference type="Pfam" id="PF13304">
    <property type="entry name" value="AAA_21"/>
    <property type="match status" value="1"/>
</dbReference>
<gene>
    <name evidence="2" type="ORF">F4X14_14480</name>
</gene>
<comment type="caution">
    <text evidence="2">The sequence shown here is derived from an EMBL/GenBank/DDBJ whole genome shotgun (WGS) entry which is preliminary data.</text>
</comment>
<name>A0A6B1D987_9CHLR</name>
<reference evidence="2" key="1">
    <citation type="submission" date="2019-09" db="EMBL/GenBank/DDBJ databases">
        <title>Characterisation of the sponge microbiome using genome-centric metagenomics.</title>
        <authorList>
            <person name="Engelberts J.P."/>
            <person name="Robbins S.J."/>
            <person name="De Goeij J.M."/>
            <person name="Aranda M."/>
            <person name="Bell S.C."/>
            <person name="Webster N.S."/>
        </authorList>
    </citation>
    <scope>NUCLEOTIDE SEQUENCE</scope>
    <source>
        <strain evidence="2">SB0661_bin_32</strain>
    </source>
</reference>
<feature type="domain" description="ATPase AAA-type core" evidence="1">
    <location>
        <begin position="51"/>
        <end position="379"/>
    </location>
</feature>
<dbReference type="SUPFAM" id="SSF52540">
    <property type="entry name" value="P-loop containing nucleoside triphosphate hydrolases"/>
    <property type="match status" value="1"/>
</dbReference>
<protein>
    <submittedName>
        <fullName evidence="2">ATP-binding protein</fullName>
    </submittedName>
</protein>
<dbReference type="InterPro" id="IPR003959">
    <property type="entry name" value="ATPase_AAA_core"/>
</dbReference>
<dbReference type="PANTHER" id="PTHR40396">
    <property type="entry name" value="ATPASE-LIKE PROTEIN"/>
    <property type="match status" value="1"/>
</dbReference>
<dbReference type="AlphaFoldDB" id="A0A6B1D987"/>
<evidence type="ECO:0000259" key="1">
    <source>
        <dbReference type="Pfam" id="PF13304"/>
    </source>
</evidence>
<sequence length="441" mass="50230">MLIEFSVANYRSFRDEVTFSMVASPIKAGGAKLDERNQFPAPGDVNLLTSAAIYGANASGKSNLVAAINFMRRFVMTSSNISEVDEGIDVEPFRLSTETDTEPSFFEVVFIAEEQHYRYGFEVNAERVVAEWLHLVPTIRTPKLIEDDHDDIVLFKREWDDIIIGDEFEAEGLDLKNKTRSNVLFLSVVALFAGAIAQTVLKWFRTCNSLRGLSDRSLLPFTISQMRKGEASEKIEELVRSLDLGIDGIQLAIIQESTDFHPRQTGVIRIQRGEHAEDTEFERVSIHTIHRQYDDEGNIVGESLFTMDEHESQGTQKLFALSGPLLDTLEKGKVLFVDELDARLHPLLTREIVNLFNDPDWNTNHAQLIFVTQDTNLLSHQLLRRDQIWFTEKDHYGASHLYSLVEFKIDNDAPFERDYIQGRYGAIPFLGNIRQAILEDN</sequence>
<dbReference type="GO" id="GO:0005524">
    <property type="term" value="F:ATP binding"/>
    <property type="evidence" value="ECO:0007669"/>
    <property type="project" value="UniProtKB-KW"/>
</dbReference>
<keyword evidence="2" id="KW-0547">Nucleotide-binding</keyword>
<accession>A0A6B1D987</accession>
<dbReference type="EMBL" id="VXMH01000075">
    <property type="protein sequence ID" value="MYC96166.1"/>
    <property type="molecule type" value="Genomic_DNA"/>
</dbReference>
<dbReference type="InterPro" id="IPR027417">
    <property type="entry name" value="P-loop_NTPase"/>
</dbReference>
<dbReference type="GO" id="GO:0016887">
    <property type="term" value="F:ATP hydrolysis activity"/>
    <property type="evidence" value="ECO:0007669"/>
    <property type="project" value="InterPro"/>
</dbReference>
<dbReference type="Gene3D" id="3.40.50.300">
    <property type="entry name" value="P-loop containing nucleotide triphosphate hydrolases"/>
    <property type="match status" value="1"/>
</dbReference>
<dbReference type="PANTHER" id="PTHR40396:SF1">
    <property type="entry name" value="ATPASE AAA-TYPE CORE DOMAIN-CONTAINING PROTEIN"/>
    <property type="match status" value="1"/>
</dbReference>
<evidence type="ECO:0000313" key="2">
    <source>
        <dbReference type="EMBL" id="MYC96166.1"/>
    </source>
</evidence>
<proteinExistence type="predicted"/>
<organism evidence="2">
    <name type="scientific">Caldilineaceae bacterium SB0661_bin_32</name>
    <dbReference type="NCBI Taxonomy" id="2605255"/>
    <lineage>
        <taxon>Bacteria</taxon>
        <taxon>Bacillati</taxon>
        <taxon>Chloroflexota</taxon>
        <taxon>Caldilineae</taxon>
        <taxon>Caldilineales</taxon>
        <taxon>Caldilineaceae</taxon>
    </lineage>
</organism>